<keyword evidence="3" id="KW-1185">Reference proteome</keyword>
<sequence length="243" mass="26382">MHERLQARLAGVGRGVLTALAMTMTAANAGSPQAEAAPITRAAVQGTTLAGWTEQWWRWAAARPIAPYMDPDGRLCDMDQDGPVWFLAGTNGRFQPRRECVVPEGKHLLLPIINMVIFASPGRRECTALQARAAVNNEHLLSAVVLLDGQPLGDMRAHRVSSNGCFRLDPEDDTSALAAADGYWLMLTPLPRGRHTLSVGANYGAPDGKAYSTMKQTFEYVLHVGGRSQMVQVERVQPVRAAP</sequence>
<protein>
    <recommendedName>
        <fullName evidence="4">Carboxypeptidase regulatory-like domain-containing protein</fullName>
    </recommendedName>
</protein>
<evidence type="ECO:0000313" key="2">
    <source>
        <dbReference type="EMBL" id="MFG6109606.1"/>
    </source>
</evidence>
<keyword evidence="1" id="KW-0732">Signal</keyword>
<dbReference type="Proteomes" id="UP001605261">
    <property type="component" value="Unassembled WGS sequence"/>
</dbReference>
<dbReference type="RefSeq" id="WP_394163336.1">
    <property type="nucleotide sequence ID" value="NZ_JBHGCJ010000007.1"/>
</dbReference>
<accession>A0ABW7CXB6</accession>
<feature type="chain" id="PRO_5045301467" description="Carboxypeptidase regulatory-like domain-containing protein" evidence="1">
    <location>
        <begin position="30"/>
        <end position="243"/>
    </location>
</feature>
<reference evidence="2 3" key="1">
    <citation type="submission" date="2024-09" db="EMBL/GenBank/DDBJ databases">
        <authorList>
            <consortium name="All-Russian atlas of soil microorganisms"/>
            <consortium name="as a basis for the search for new antimicrobial producers and enzymes with unique properties"/>
            <person name="Sokolova E.A."/>
            <person name="Voronina E.N."/>
        </authorList>
    </citation>
    <scope>NUCLEOTIDE SEQUENCE [LARGE SCALE GENOMIC DNA]</scope>
    <source>
        <strain evidence="2 3">AF-22b-331.1</strain>
    </source>
</reference>
<evidence type="ECO:0000256" key="1">
    <source>
        <dbReference type="SAM" id="SignalP"/>
    </source>
</evidence>
<name>A0ABW7CXB6_9GAMM</name>
<evidence type="ECO:0008006" key="4">
    <source>
        <dbReference type="Google" id="ProtNLM"/>
    </source>
</evidence>
<comment type="caution">
    <text evidence="2">The sequence shown here is derived from an EMBL/GenBank/DDBJ whole genome shotgun (WGS) entry which is preliminary data.</text>
</comment>
<dbReference type="EMBL" id="JBHGCJ010000007">
    <property type="protein sequence ID" value="MFG6109606.1"/>
    <property type="molecule type" value="Genomic_DNA"/>
</dbReference>
<gene>
    <name evidence="2" type="ORF">ACEU0G_003621</name>
</gene>
<evidence type="ECO:0000313" key="3">
    <source>
        <dbReference type="Proteomes" id="UP001605261"/>
    </source>
</evidence>
<feature type="signal peptide" evidence="1">
    <location>
        <begin position="1"/>
        <end position="29"/>
    </location>
</feature>
<proteinExistence type="predicted"/>
<organism evidence="2 3">
    <name type="scientific">Stenotrophomonas nematodicola</name>
    <dbReference type="NCBI Taxonomy" id="2656746"/>
    <lineage>
        <taxon>Bacteria</taxon>
        <taxon>Pseudomonadati</taxon>
        <taxon>Pseudomonadota</taxon>
        <taxon>Gammaproteobacteria</taxon>
        <taxon>Lysobacterales</taxon>
        <taxon>Lysobacteraceae</taxon>
        <taxon>Stenotrophomonas</taxon>
    </lineage>
</organism>